<sequence length="155" mass="16148">MSYEHEPASSICESLTNYNLAVAPASFAAFPASSARPVVCPLLPKSPSLPLCRCGVTAICVAAIPCLAVVRCVLDICTESHSLVQILHGHSAGGSVQTVLTTFVATSSCRTLPACPPELPCGIYHQTPIAGLQNYTLPNLVTGFDPITLASPTVR</sequence>
<evidence type="ECO:0000313" key="2">
    <source>
        <dbReference type="Proteomes" id="UP000002668"/>
    </source>
</evidence>
<name>E5A7P4_LEPMJ</name>
<dbReference type="VEuPathDB" id="FungiDB:LEMA_P088780.1"/>
<gene>
    <name evidence="1" type="ORF">LEMA_P088780.1</name>
</gene>
<dbReference type="InParanoid" id="E5A7P4"/>
<dbReference type="EMBL" id="FP929136">
    <property type="protein sequence ID" value="CBX99639.1"/>
    <property type="molecule type" value="Genomic_DNA"/>
</dbReference>
<dbReference type="AlphaFoldDB" id="E5A7P4"/>
<evidence type="ECO:0000313" key="1">
    <source>
        <dbReference type="EMBL" id="CBX99639.1"/>
    </source>
</evidence>
<organism evidence="1 2">
    <name type="scientific">Leptosphaeria maculans (strain JN3 / isolate v23.1.3 / race Av1-4-5-6-7-8)</name>
    <name type="common">Blackleg fungus</name>
    <name type="synonym">Phoma lingam</name>
    <dbReference type="NCBI Taxonomy" id="985895"/>
    <lineage>
        <taxon>Eukaryota</taxon>
        <taxon>Fungi</taxon>
        <taxon>Dikarya</taxon>
        <taxon>Ascomycota</taxon>
        <taxon>Pezizomycotina</taxon>
        <taxon>Dothideomycetes</taxon>
        <taxon>Pleosporomycetidae</taxon>
        <taxon>Pleosporales</taxon>
        <taxon>Pleosporineae</taxon>
        <taxon>Leptosphaeriaceae</taxon>
        <taxon>Plenodomus</taxon>
        <taxon>Plenodomus lingam/Leptosphaeria maculans species complex</taxon>
    </lineage>
</organism>
<dbReference type="Proteomes" id="UP000002668">
    <property type="component" value="Genome"/>
</dbReference>
<dbReference type="OrthoDB" id="10402775at2759"/>
<keyword evidence="2" id="KW-1185">Reference proteome</keyword>
<accession>E5A7P4</accession>
<proteinExistence type="predicted"/>
<reference evidence="2" key="1">
    <citation type="journal article" date="2011" name="Nat. Commun.">
        <title>Effector diversification within compartments of the Leptosphaeria maculans genome affected by Repeat-Induced Point mutations.</title>
        <authorList>
            <person name="Rouxel T."/>
            <person name="Grandaubert J."/>
            <person name="Hane J.K."/>
            <person name="Hoede C."/>
            <person name="van de Wouw A.P."/>
            <person name="Couloux A."/>
            <person name="Dominguez V."/>
            <person name="Anthouard V."/>
            <person name="Bally P."/>
            <person name="Bourras S."/>
            <person name="Cozijnsen A.J."/>
            <person name="Ciuffetti L.M."/>
            <person name="Degrave A."/>
            <person name="Dilmaghani A."/>
            <person name="Duret L."/>
            <person name="Fudal I."/>
            <person name="Goodwin S.B."/>
            <person name="Gout L."/>
            <person name="Glaser N."/>
            <person name="Linglin J."/>
            <person name="Kema G.H.J."/>
            <person name="Lapalu N."/>
            <person name="Lawrence C.B."/>
            <person name="May K."/>
            <person name="Meyer M."/>
            <person name="Ollivier B."/>
            <person name="Poulain J."/>
            <person name="Schoch C.L."/>
            <person name="Simon A."/>
            <person name="Spatafora J.W."/>
            <person name="Stachowiak A."/>
            <person name="Turgeon B.G."/>
            <person name="Tyler B.M."/>
            <person name="Vincent D."/>
            <person name="Weissenbach J."/>
            <person name="Amselem J."/>
            <person name="Quesneville H."/>
            <person name="Oliver R.P."/>
            <person name="Wincker P."/>
            <person name="Balesdent M.-H."/>
            <person name="Howlett B.J."/>
        </authorList>
    </citation>
    <scope>NUCLEOTIDE SEQUENCE [LARGE SCALE GENOMIC DNA]</scope>
    <source>
        <strain evidence="2">JN3 / isolate v23.1.3 / race Av1-4-5-6-7-8</strain>
    </source>
</reference>
<dbReference type="HOGENOM" id="CLU_1695804_0_0_1"/>
<protein>
    <submittedName>
        <fullName evidence="1">Uncharacterized protein</fullName>
    </submittedName>
</protein>